<comment type="function">
    <text evidence="7">Allows the formation of correctly charged Gln-tRNA(Gln) through the transamidation of misacylated Glu-tRNA(Gln) in organisms which lack glutaminyl-tRNA synthetase. The reaction takes place in the presence of glutamine and ATP through an activated gamma-phospho-Glu-tRNA(Gln).</text>
</comment>
<evidence type="ECO:0000256" key="2">
    <source>
        <dbReference type="ARBA" id="ARBA00022598"/>
    </source>
</evidence>
<evidence type="ECO:0000256" key="4">
    <source>
        <dbReference type="ARBA" id="ARBA00022840"/>
    </source>
</evidence>
<feature type="active site" description="Charge relay system" evidence="7">
    <location>
        <position position="147"/>
    </location>
</feature>
<keyword evidence="2 7" id="KW-0436">Ligase</keyword>
<organism evidence="9">
    <name type="scientific">Acetithermum autotrophicum</name>
    <dbReference type="NCBI Taxonomy" id="1446466"/>
    <lineage>
        <taxon>Bacteria</taxon>
        <taxon>Candidatus Bipolaricaulota</taxon>
        <taxon>Candidatus Acetithermum</taxon>
    </lineage>
</organism>
<dbReference type="Pfam" id="PF01425">
    <property type="entry name" value="Amidase"/>
    <property type="match status" value="1"/>
</dbReference>
<proteinExistence type="inferred from homology"/>
<protein>
    <recommendedName>
        <fullName evidence="7">Glutamyl-tRNA(Gln) amidotransferase subunit A</fullName>
        <shortName evidence="7">Glu-ADT subunit A</shortName>
        <ecNumber evidence="7">6.3.5.7</ecNumber>
    </recommendedName>
</protein>
<name>H5SVC7_ACEAU</name>
<evidence type="ECO:0000256" key="6">
    <source>
        <dbReference type="ARBA" id="ARBA00047407"/>
    </source>
</evidence>
<feature type="active site" description="Charge relay system" evidence="7">
    <location>
        <position position="72"/>
    </location>
</feature>
<evidence type="ECO:0000259" key="8">
    <source>
        <dbReference type="Pfam" id="PF01425"/>
    </source>
</evidence>
<dbReference type="InterPro" id="IPR036928">
    <property type="entry name" value="AS_sf"/>
</dbReference>
<dbReference type="GO" id="GO:0030956">
    <property type="term" value="C:glutamyl-tRNA(Gln) amidotransferase complex"/>
    <property type="evidence" value="ECO:0007669"/>
    <property type="project" value="InterPro"/>
</dbReference>
<dbReference type="Gene3D" id="3.90.1300.10">
    <property type="entry name" value="Amidase signature (AS) domain"/>
    <property type="match status" value="1"/>
</dbReference>
<dbReference type="HAMAP" id="MF_00120">
    <property type="entry name" value="GatA"/>
    <property type="match status" value="1"/>
</dbReference>
<dbReference type="GO" id="GO:0006412">
    <property type="term" value="P:translation"/>
    <property type="evidence" value="ECO:0007669"/>
    <property type="project" value="UniProtKB-UniRule"/>
</dbReference>
<feature type="domain" description="Amidase" evidence="8">
    <location>
        <begin position="25"/>
        <end position="457"/>
    </location>
</feature>
<dbReference type="PANTHER" id="PTHR11895">
    <property type="entry name" value="TRANSAMIDASE"/>
    <property type="match status" value="1"/>
</dbReference>
<reference evidence="9" key="2">
    <citation type="journal article" date="2012" name="PLoS ONE">
        <title>A Deeply Branching Thermophilic Bacterium with an Ancient Acetyl-CoA Pathway Dominates a Subsurface Ecosystem.</title>
        <authorList>
            <person name="Takami H."/>
            <person name="Noguchi H."/>
            <person name="Takaki Y."/>
            <person name="Uchiyama I."/>
            <person name="Toyoda A."/>
            <person name="Nishi S."/>
            <person name="Chee G.-J."/>
            <person name="Arai W."/>
            <person name="Nunoura T."/>
            <person name="Itoh T."/>
            <person name="Hattori M."/>
            <person name="Takai K."/>
        </authorList>
    </citation>
    <scope>NUCLEOTIDE SEQUENCE</scope>
</reference>
<evidence type="ECO:0000256" key="3">
    <source>
        <dbReference type="ARBA" id="ARBA00022741"/>
    </source>
</evidence>
<evidence type="ECO:0000256" key="7">
    <source>
        <dbReference type="HAMAP-Rule" id="MF_00120"/>
    </source>
</evidence>
<comment type="subunit">
    <text evidence="7">Heterotrimer of A, B and C subunits.</text>
</comment>
<dbReference type="PANTHER" id="PTHR11895:SF151">
    <property type="entry name" value="GLUTAMYL-TRNA(GLN) AMIDOTRANSFERASE SUBUNIT A"/>
    <property type="match status" value="1"/>
</dbReference>
<dbReference type="EMBL" id="AP011803">
    <property type="protein sequence ID" value="BAL59556.1"/>
    <property type="molecule type" value="Genomic_DNA"/>
</dbReference>
<keyword evidence="9" id="KW-0808">Transferase</keyword>
<dbReference type="GO" id="GO:0016740">
    <property type="term" value="F:transferase activity"/>
    <property type="evidence" value="ECO:0007669"/>
    <property type="project" value="UniProtKB-KW"/>
</dbReference>
<evidence type="ECO:0000313" key="9">
    <source>
        <dbReference type="EMBL" id="BAL59556.1"/>
    </source>
</evidence>
<dbReference type="InterPro" id="IPR020556">
    <property type="entry name" value="Amidase_CS"/>
</dbReference>
<evidence type="ECO:0000256" key="5">
    <source>
        <dbReference type="ARBA" id="ARBA00022917"/>
    </source>
</evidence>
<reference evidence="9" key="1">
    <citation type="journal article" date="2005" name="Environ. Microbiol.">
        <title>Genetic and functional properties of uncultivated thermophilic crenarchaeotes from a subsurface gold mine as revealed by analysis of genome fragments.</title>
        <authorList>
            <person name="Nunoura T."/>
            <person name="Hirayama H."/>
            <person name="Takami H."/>
            <person name="Oida H."/>
            <person name="Nishi S."/>
            <person name="Shimamura S."/>
            <person name="Suzuki Y."/>
            <person name="Inagaki F."/>
            <person name="Takai K."/>
            <person name="Nealson K.H."/>
            <person name="Horikoshi K."/>
        </authorList>
    </citation>
    <scope>NUCLEOTIDE SEQUENCE</scope>
</reference>
<keyword evidence="3 7" id="KW-0547">Nucleotide-binding</keyword>
<comment type="catalytic activity">
    <reaction evidence="6 7">
        <text>L-glutamyl-tRNA(Gln) + L-glutamine + ATP + H2O = L-glutaminyl-tRNA(Gln) + L-glutamate + ADP + phosphate + H(+)</text>
        <dbReference type="Rhea" id="RHEA:17521"/>
        <dbReference type="Rhea" id="RHEA-COMP:9681"/>
        <dbReference type="Rhea" id="RHEA-COMP:9684"/>
        <dbReference type="ChEBI" id="CHEBI:15377"/>
        <dbReference type="ChEBI" id="CHEBI:15378"/>
        <dbReference type="ChEBI" id="CHEBI:29985"/>
        <dbReference type="ChEBI" id="CHEBI:30616"/>
        <dbReference type="ChEBI" id="CHEBI:43474"/>
        <dbReference type="ChEBI" id="CHEBI:58359"/>
        <dbReference type="ChEBI" id="CHEBI:78520"/>
        <dbReference type="ChEBI" id="CHEBI:78521"/>
        <dbReference type="ChEBI" id="CHEBI:456216"/>
        <dbReference type="EC" id="6.3.5.7"/>
    </reaction>
</comment>
<dbReference type="SUPFAM" id="SSF75304">
    <property type="entry name" value="Amidase signature (AS) enzymes"/>
    <property type="match status" value="1"/>
</dbReference>
<accession>H5SVC7</accession>
<dbReference type="NCBIfam" id="TIGR00132">
    <property type="entry name" value="gatA"/>
    <property type="match status" value="1"/>
</dbReference>
<gene>
    <name evidence="7" type="primary">gatA</name>
    <name evidence="9" type="ORF">HGMM_OP4C192</name>
</gene>
<keyword evidence="5 7" id="KW-0648">Protein biosynthesis</keyword>
<dbReference type="EC" id="6.3.5.7" evidence="7"/>
<dbReference type="InterPro" id="IPR004412">
    <property type="entry name" value="GatA"/>
</dbReference>
<evidence type="ECO:0000256" key="1">
    <source>
        <dbReference type="ARBA" id="ARBA00008069"/>
    </source>
</evidence>
<dbReference type="InterPro" id="IPR000120">
    <property type="entry name" value="Amidase"/>
</dbReference>
<dbReference type="AlphaFoldDB" id="H5SVC7"/>
<keyword evidence="4 7" id="KW-0067">ATP-binding</keyword>
<dbReference type="InterPro" id="IPR023631">
    <property type="entry name" value="Amidase_dom"/>
</dbReference>
<comment type="similarity">
    <text evidence="1 7">Belongs to the amidase family. GatA subfamily.</text>
</comment>
<feature type="active site" description="Acyl-ester intermediate" evidence="7">
    <location>
        <position position="171"/>
    </location>
</feature>
<dbReference type="PROSITE" id="PS00571">
    <property type="entry name" value="AMIDASES"/>
    <property type="match status" value="1"/>
</dbReference>
<sequence>MGLNEKPLHELLALIERGEIHPSDVITDLYRAIAEKDPHIRAYISLTPQEQLLQECEHLSEKPLRGLPIAVKDNISTKDLKTTCASRFLEHFQPIFDATVIQKLKDTGATILGKTNLDEFAMGSSTENSAFFPTRNPHDLERVPGGSSGGSAAAVAAHEAIWALGSDTGGSIRQPASFCGIVGLKPTYGLVSRYGLVAFASSLDQIGPMTKDVRDCALLLNYIAGRDPHDSTSVERPCSDYTQELGREIKGFRVGVPKEYMADLSGQARARVDLWIETFRDLGAEIIELSLPHTEYAIPTYYLISSSEASANLARFDGVRYTTRERDDSVEAMFSESRNRGFGPEVKRRIMIGTYALSAGYYEAWYGKAQRVRTRIREDFDTAFKSVDILLSPTSPTPAFQLGERLKDPLAMYLSDIFTVPASLAGIPAISIPGGTVDGLPFGLQLIADKFQEPKLLRAAYAFEQATRS</sequence>
<dbReference type="GO" id="GO:0050567">
    <property type="term" value="F:glutaminyl-tRNA synthase (glutamine-hydrolyzing) activity"/>
    <property type="evidence" value="ECO:0007669"/>
    <property type="project" value="UniProtKB-UniRule"/>
</dbReference>
<dbReference type="GO" id="GO:0005524">
    <property type="term" value="F:ATP binding"/>
    <property type="evidence" value="ECO:0007669"/>
    <property type="project" value="UniProtKB-KW"/>
</dbReference>